<evidence type="ECO:0000313" key="9">
    <source>
        <dbReference type="EMBL" id="CAL4790956.1"/>
    </source>
</evidence>
<proteinExistence type="inferred from homology"/>
<feature type="region of interest" description="Disordered" evidence="6">
    <location>
        <begin position="1"/>
        <end position="20"/>
    </location>
</feature>
<dbReference type="OrthoDB" id="10261951at2759"/>
<dbReference type="EMBL" id="CAMXCT020003309">
    <property type="protein sequence ID" value="CAL1157019.1"/>
    <property type="molecule type" value="Genomic_DNA"/>
</dbReference>
<dbReference type="AlphaFoldDB" id="A0A9P1D5I0"/>
<gene>
    <name evidence="8" type="ORF">C1SCF055_LOCUS29494</name>
</gene>
<protein>
    <submittedName>
        <fullName evidence="9">Low-specificity L-threonine aldolase 2</fullName>
    </submittedName>
</protein>
<evidence type="ECO:0000256" key="2">
    <source>
        <dbReference type="ARBA" id="ARBA00006966"/>
    </source>
</evidence>
<dbReference type="NCBIfam" id="NF007825">
    <property type="entry name" value="PRK10534.1"/>
    <property type="match status" value="1"/>
</dbReference>
<evidence type="ECO:0000256" key="4">
    <source>
        <dbReference type="ARBA" id="ARBA00023239"/>
    </source>
</evidence>
<evidence type="ECO:0000256" key="5">
    <source>
        <dbReference type="PIRSR" id="PIRSR017617-1"/>
    </source>
</evidence>
<dbReference type="PANTHER" id="PTHR48097:SF9">
    <property type="entry name" value="L-THREONINE ALDOLASE"/>
    <property type="match status" value="1"/>
</dbReference>
<keyword evidence="3" id="KW-0663">Pyridoxal phosphate</keyword>
<dbReference type="GO" id="GO:0005829">
    <property type="term" value="C:cytosol"/>
    <property type="evidence" value="ECO:0007669"/>
    <property type="project" value="TreeGrafter"/>
</dbReference>
<comment type="caution">
    <text evidence="8">The sequence shown here is derived from an EMBL/GenBank/DDBJ whole genome shotgun (WGS) entry which is preliminary data.</text>
</comment>
<sequence>MVAGYQNGTPGGQGASNGVSGVSIDLRSDTVTQPTAAMRKAMAEATVGDDVFGDDPTVKELEEKVASMLGKEAGLFVASGTMGNLIALGCHCSGRGEEVICGKDSHIFFYEQGGASSLMGIVLNTVQNQPDGTLDLDEVAKVIKPNDPHFAVAKVLALENTSNKLGGLVLPLEYMEKAGDFCERHGLKMHVDGARLWNAAVALKVPIAQLARRADSVNVCLSKGLGAPVGSILVGSKEYILKARRLRKAVGGGLRQVGVLAAAGLYALENHFERLQEDHENAARLASGLQSLGLDVLPAHTNIVFFDMEEAPVIVAKLASRGVRILCTDGEKRCRAVANLHTQAPDIDYFLAELAEILGKPKK</sequence>
<dbReference type="EMBL" id="CAMXCT010003309">
    <property type="protein sequence ID" value="CAI4003644.1"/>
    <property type="molecule type" value="Genomic_DNA"/>
</dbReference>
<dbReference type="InterPro" id="IPR001597">
    <property type="entry name" value="ArAA_b-elim_lyase/Thr_aldolase"/>
</dbReference>
<dbReference type="NCBIfam" id="NF041359">
    <property type="entry name" value="GntG_guanitoxin"/>
    <property type="match status" value="1"/>
</dbReference>
<reference evidence="9 10" key="2">
    <citation type="submission" date="2024-05" db="EMBL/GenBank/DDBJ databases">
        <authorList>
            <person name="Chen Y."/>
            <person name="Shah S."/>
            <person name="Dougan E. K."/>
            <person name="Thang M."/>
            <person name="Chan C."/>
        </authorList>
    </citation>
    <scope>NUCLEOTIDE SEQUENCE [LARGE SCALE GENOMIC DNA]</scope>
</reference>
<keyword evidence="4" id="KW-0456">Lyase</keyword>
<dbReference type="FunFam" id="3.40.640.10:FF:000030">
    <property type="entry name" value="Low-specificity L-threonine aldolase"/>
    <property type="match status" value="1"/>
</dbReference>
<dbReference type="GO" id="GO:0006567">
    <property type="term" value="P:L-threonine catabolic process"/>
    <property type="evidence" value="ECO:0007669"/>
    <property type="project" value="TreeGrafter"/>
</dbReference>
<evidence type="ECO:0000256" key="6">
    <source>
        <dbReference type="SAM" id="MobiDB-lite"/>
    </source>
</evidence>
<dbReference type="Gene3D" id="3.90.1150.10">
    <property type="entry name" value="Aspartate Aminotransferase, domain 1"/>
    <property type="match status" value="1"/>
</dbReference>
<dbReference type="CDD" id="cd06502">
    <property type="entry name" value="TA_like"/>
    <property type="match status" value="1"/>
</dbReference>
<dbReference type="EMBL" id="CAMXCT030003309">
    <property type="protein sequence ID" value="CAL4790956.1"/>
    <property type="molecule type" value="Genomic_DNA"/>
</dbReference>
<feature type="domain" description="Aromatic amino acid beta-eliminating lyase/threonine aldolase" evidence="7">
    <location>
        <begin position="25"/>
        <end position="310"/>
    </location>
</feature>
<dbReference type="SUPFAM" id="SSF53383">
    <property type="entry name" value="PLP-dependent transferases"/>
    <property type="match status" value="1"/>
</dbReference>
<dbReference type="Pfam" id="PF01212">
    <property type="entry name" value="Beta_elim_lyase"/>
    <property type="match status" value="1"/>
</dbReference>
<dbReference type="Gene3D" id="3.40.640.10">
    <property type="entry name" value="Type I PLP-dependent aspartate aminotransferase-like (Major domain)"/>
    <property type="match status" value="1"/>
</dbReference>
<dbReference type="InterPro" id="IPR023603">
    <property type="entry name" value="Low_specificity_L-TA-like"/>
</dbReference>
<reference evidence="8" key="1">
    <citation type="submission" date="2022-10" db="EMBL/GenBank/DDBJ databases">
        <authorList>
            <person name="Chen Y."/>
            <person name="Dougan E. K."/>
            <person name="Chan C."/>
            <person name="Rhodes N."/>
            <person name="Thang M."/>
        </authorList>
    </citation>
    <scope>NUCLEOTIDE SEQUENCE</scope>
</reference>
<comment type="cofactor">
    <cofactor evidence="1">
        <name>pyridoxal 5'-phosphate</name>
        <dbReference type="ChEBI" id="CHEBI:597326"/>
    </cofactor>
</comment>
<evidence type="ECO:0000256" key="3">
    <source>
        <dbReference type="ARBA" id="ARBA00022898"/>
    </source>
</evidence>
<evidence type="ECO:0000256" key="1">
    <source>
        <dbReference type="ARBA" id="ARBA00001933"/>
    </source>
</evidence>
<accession>A0A9P1D5I0</accession>
<keyword evidence="10" id="KW-1185">Reference proteome</keyword>
<dbReference type="InterPro" id="IPR015421">
    <property type="entry name" value="PyrdxlP-dep_Trfase_major"/>
</dbReference>
<feature type="modified residue" description="N6-(pyridoxal phosphate)lysine" evidence="5">
    <location>
        <position position="223"/>
    </location>
</feature>
<evidence type="ECO:0000259" key="7">
    <source>
        <dbReference type="Pfam" id="PF01212"/>
    </source>
</evidence>
<name>A0A9P1D5I0_9DINO</name>
<evidence type="ECO:0000313" key="8">
    <source>
        <dbReference type="EMBL" id="CAI4003644.1"/>
    </source>
</evidence>
<dbReference type="PIRSF" id="PIRSF017617">
    <property type="entry name" value="Thr_aldolase"/>
    <property type="match status" value="1"/>
</dbReference>
<evidence type="ECO:0000313" key="10">
    <source>
        <dbReference type="Proteomes" id="UP001152797"/>
    </source>
</evidence>
<dbReference type="Proteomes" id="UP001152797">
    <property type="component" value="Unassembled WGS sequence"/>
</dbReference>
<comment type="similarity">
    <text evidence="2">Belongs to the threonine aldolase family.</text>
</comment>
<dbReference type="InterPro" id="IPR015424">
    <property type="entry name" value="PyrdxlP-dep_Trfase"/>
</dbReference>
<dbReference type="PANTHER" id="PTHR48097">
    <property type="entry name" value="L-THREONINE ALDOLASE-RELATED"/>
    <property type="match status" value="1"/>
</dbReference>
<dbReference type="GO" id="GO:0008732">
    <property type="term" value="F:L-allo-threonine aldolase activity"/>
    <property type="evidence" value="ECO:0007669"/>
    <property type="project" value="TreeGrafter"/>
</dbReference>
<dbReference type="InterPro" id="IPR015422">
    <property type="entry name" value="PyrdxlP-dep_Trfase_small"/>
</dbReference>
<dbReference type="GO" id="GO:0006545">
    <property type="term" value="P:glycine biosynthetic process"/>
    <property type="evidence" value="ECO:0007669"/>
    <property type="project" value="TreeGrafter"/>
</dbReference>
<organism evidence="8">
    <name type="scientific">Cladocopium goreaui</name>
    <dbReference type="NCBI Taxonomy" id="2562237"/>
    <lineage>
        <taxon>Eukaryota</taxon>
        <taxon>Sar</taxon>
        <taxon>Alveolata</taxon>
        <taxon>Dinophyceae</taxon>
        <taxon>Suessiales</taxon>
        <taxon>Symbiodiniaceae</taxon>
        <taxon>Cladocopium</taxon>
    </lineage>
</organism>